<keyword evidence="3" id="KW-1185">Reference proteome</keyword>
<feature type="transmembrane region" description="Helical" evidence="1">
    <location>
        <begin position="417"/>
        <end position="439"/>
    </location>
</feature>
<reference evidence="3" key="1">
    <citation type="journal article" date="2019" name="Int. J. Syst. Evol. Microbiol.">
        <title>The Global Catalogue of Microorganisms (GCM) 10K type strain sequencing project: providing services to taxonomists for standard genome sequencing and annotation.</title>
        <authorList>
            <consortium name="The Broad Institute Genomics Platform"/>
            <consortium name="The Broad Institute Genome Sequencing Center for Infectious Disease"/>
            <person name="Wu L."/>
            <person name="Ma J."/>
        </authorList>
    </citation>
    <scope>NUCLEOTIDE SEQUENCE [LARGE SCALE GENOMIC DNA]</scope>
    <source>
        <strain evidence="3">JCM 12165</strain>
    </source>
</reference>
<feature type="transmembrane region" description="Helical" evidence="1">
    <location>
        <begin position="307"/>
        <end position="326"/>
    </location>
</feature>
<keyword evidence="1" id="KW-1133">Transmembrane helix</keyword>
<dbReference type="EMBL" id="JBHUCP010000007">
    <property type="protein sequence ID" value="MFD1530290.1"/>
    <property type="molecule type" value="Genomic_DNA"/>
</dbReference>
<organism evidence="2 3">
    <name type="scientific">Pseudonocardia aurantiaca</name>
    <dbReference type="NCBI Taxonomy" id="75290"/>
    <lineage>
        <taxon>Bacteria</taxon>
        <taxon>Bacillati</taxon>
        <taxon>Actinomycetota</taxon>
        <taxon>Actinomycetes</taxon>
        <taxon>Pseudonocardiales</taxon>
        <taxon>Pseudonocardiaceae</taxon>
        <taxon>Pseudonocardia</taxon>
    </lineage>
</organism>
<keyword evidence="1" id="KW-0812">Transmembrane</keyword>
<evidence type="ECO:0000256" key="1">
    <source>
        <dbReference type="SAM" id="Phobius"/>
    </source>
</evidence>
<gene>
    <name evidence="2" type="ORF">ACFSCY_12630</name>
</gene>
<evidence type="ECO:0000313" key="2">
    <source>
        <dbReference type="EMBL" id="MFD1530290.1"/>
    </source>
</evidence>
<dbReference type="RefSeq" id="WP_343977245.1">
    <property type="nucleotide sequence ID" value="NZ_BAAAJG010000008.1"/>
</dbReference>
<evidence type="ECO:0000313" key="3">
    <source>
        <dbReference type="Proteomes" id="UP001597145"/>
    </source>
</evidence>
<feature type="transmembrane region" description="Helical" evidence="1">
    <location>
        <begin position="481"/>
        <end position="501"/>
    </location>
</feature>
<dbReference type="Proteomes" id="UP001597145">
    <property type="component" value="Unassembled WGS sequence"/>
</dbReference>
<keyword evidence="1" id="KW-0472">Membrane</keyword>
<accession>A0ABW4FI39</accession>
<name>A0ABW4FI39_9PSEU</name>
<comment type="caution">
    <text evidence="2">The sequence shown here is derived from an EMBL/GenBank/DDBJ whole genome shotgun (WGS) entry which is preliminary data.</text>
</comment>
<evidence type="ECO:0008006" key="4">
    <source>
        <dbReference type="Google" id="ProtNLM"/>
    </source>
</evidence>
<proteinExistence type="predicted"/>
<feature type="transmembrane region" description="Helical" evidence="1">
    <location>
        <begin position="29"/>
        <end position="49"/>
    </location>
</feature>
<feature type="transmembrane region" description="Helical" evidence="1">
    <location>
        <begin position="347"/>
        <end position="369"/>
    </location>
</feature>
<feature type="transmembrane region" description="Helical" evidence="1">
    <location>
        <begin position="389"/>
        <end position="410"/>
    </location>
</feature>
<protein>
    <recommendedName>
        <fullName evidence="4">DUF1349 domain-containing protein</fullName>
    </recommendedName>
</protein>
<sequence length="519" mass="53989">MQTANEATAEPVTALVRREWRRFRSRGRLIAMTAATLIVILLGVAFAFIPSSSCSEGPVEVACPTSRVGPGGQTVSDSFYFVHQPLGPNGTITVRLASMTGIITYPPPDHDEIVPGLVPWAKAGLIVKDGIAQGSTYAALMVTGSHGVRMQYDYTHDVAGHPGGVSAESPRWLRLTRSGDTITGDESTDGTRWSKVGTAHLPGLPATVKVGLFATSPGDLTLKRVALGASLPESRFTQVTAVFDNISLDGAPAAGWSAEPVGEMGRTDWERYHRAPGLVRSMGTFTVTGTGDIGPAAEGGFTVGSTLIGLAIGLIIVIVVAVRFATAGRRPQADVAAVSGRILTAKAIVIGTVAFLSGLIAAGVVMPVGSAILRANGISVLAVPARTELGVVVGVAGLFAVASVFALALGTLVRRTWVATTVAISAVVLPDILGTLPLLPDEVAQWLLRLTPAAAFAVQQTIDEYPQVTAHYVPSGGYFPLSGWAGFAVLCAYATLVLGLARFSAHRRSTALQPQAQRS</sequence>
<dbReference type="Gene3D" id="2.60.120.200">
    <property type="match status" value="1"/>
</dbReference>